<dbReference type="CDD" id="cd07814">
    <property type="entry name" value="SRPBCC_CalC_Aha1-like"/>
    <property type="match status" value="1"/>
</dbReference>
<dbReference type="EMBL" id="SNWQ01000020">
    <property type="protein sequence ID" value="TDO36299.1"/>
    <property type="molecule type" value="Genomic_DNA"/>
</dbReference>
<protein>
    <submittedName>
        <fullName evidence="3">Uncharacterized protein YndB with AHSA1/START domain</fullName>
    </submittedName>
</protein>
<dbReference type="AlphaFoldDB" id="A0A4R6JJN1"/>
<gene>
    <name evidence="3" type="ORF">EV643_12030</name>
</gene>
<evidence type="ECO:0000313" key="4">
    <source>
        <dbReference type="Proteomes" id="UP000295388"/>
    </source>
</evidence>
<comment type="caution">
    <text evidence="3">The sequence shown here is derived from an EMBL/GenBank/DDBJ whole genome shotgun (WGS) entry which is preliminary data.</text>
</comment>
<dbReference type="SUPFAM" id="SSF55961">
    <property type="entry name" value="Bet v1-like"/>
    <property type="match status" value="1"/>
</dbReference>
<keyword evidence="4" id="KW-1185">Reference proteome</keyword>
<sequence length="138" mass="15349">MTVTGDRVEHEISIAAPPDVVFNFFTDPERHKLWLGREAFLDPRPGGLYRCIVNDTATVRGEYVVVDPPYRLVFTWGFEGDAVVPPGTSTVSIDLHPDGDGTRLRLVHTGLPHPMLAPHDQGWSGYLTQLRTASLTNR</sequence>
<comment type="similarity">
    <text evidence="1">Belongs to the AHA1 family.</text>
</comment>
<dbReference type="InterPro" id="IPR023393">
    <property type="entry name" value="START-like_dom_sf"/>
</dbReference>
<accession>A0A4R6JJN1</accession>
<evidence type="ECO:0000256" key="1">
    <source>
        <dbReference type="ARBA" id="ARBA00006817"/>
    </source>
</evidence>
<evidence type="ECO:0000313" key="3">
    <source>
        <dbReference type="EMBL" id="TDO36299.1"/>
    </source>
</evidence>
<dbReference type="RefSeq" id="WP_133804063.1">
    <property type="nucleotide sequence ID" value="NZ_SNWQ01000020.1"/>
</dbReference>
<evidence type="ECO:0000259" key="2">
    <source>
        <dbReference type="Pfam" id="PF08327"/>
    </source>
</evidence>
<dbReference type="InterPro" id="IPR013538">
    <property type="entry name" value="ASHA1/2-like_C"/>
</dbReference>
<dbReference type="Pfam" id="PF08327">
    <property type="entry name" value="AHSA1"/>
    <property type="match status" value="1"/>
</dbReference>
<name>A0A4R6JJN1_9ACTN</name>
<proteinExistence type="inferred from homology"/>
<dbReference type="Proteomes" id="UP000295388">
    <property type="component" value="Unassembled WGS sequence"/>
</dbReference>
<feature type="domain" description="Activator of Hsp90 ATPase homologue 1/2-like C-terminal" evidence="2">
    <location>
        <begin position="15"/>
        <end position="132"/>
    </location>
</feature>
<reference evidence="3 4" key="1">
    <citation type="submission" date="2019-03" db="EMBL/GenBank/DDBJ databases">
        <title>Genomic Encyclopedia of Type Strains, Phase III (KMG-III): the genomes of soil and plant-associated and newly described type strains.</title>
        <authorList>
            <person name="Whitman W."/>
        </authorList>
    </citation>
    <scope>NUCLEOTIDE SEQUENCE [LARGE SCALE GENOMIC DNA]</scope>
    <source>
        <strain evidence="3 4">VKM Ac-2527</strain>
    </source>
</reference>
<dbReference type="Gene3D" id="3.30.530.20">
    <property type="match status" value="1"/>
</dbReference>
<organism evidence="3 4">
    <name type="scientific">Kribbella caucasensis</name>
    <dbReference type="NCBI Taxonomy" id="2512215"/>
    <lineage>
        <taxon>Bacteria</taxon>
        <taxon>Bacillati</taxon>
        <taxon>Actinomycetota</taxon>
        <taxon>Actinomycetes</taxon>
        <taxon>Propionibacteriales</taxon>
        <taxon>Kribbellaceae</taxon>
        <taxon>Kribbella</taxon>
    </lineage>
</organism>
<dbReference type="OrthoDB" id="268331at2"/>